<comment type="caution">
    <text evidence="2">The sequence shown here is derived from an EMBL/GenBank/DDBJ whole genome shotgun (WGS) entry which is preliminary data.</text>
</comment>
<dbReference type="EMBL" id="JAZHFS010000001">
    <property type="protein sequence ID" value="MEF2110923.1"/>
    <property type="molecule type" value="Genomic_DNA"/>
</dbReference>
<dbReference type="Pfam" id="PF01381">
    <property type="entry name" value="HTH_3"/>
    <property type="match status" value="1"/>
</dbReference>
<reference evidence="2 3" key="1">
    <citation type="submission" date="2023-11" db="EMBL/GenBank/DDBJ databases">
        <title>Draft genome sequence of a psychrophilic Clostridium strain from permafrost water brine.</title>
        <authorList>
            <person name="Shcherbakova V.A."/>
            <person name="Trubitsyn V.E."/>
            <person name="Zakharyuk A.G."/>
        </authorList>
    </citation>
    <scope>NUCLEOTIDE SEQUENCE [LARGE SCALE GENOMIC DNA]</scope>
    <source>
        <strain evidence="2 3">14F</strain>
    </source>
</reference>
<dbReference type="RefSeq" id="WP_216247583.1">
    <property type="nucleotide sequence ID" value="NZ_JAZHFS010000001.1"/>
</dbReference>
<evidence type="ECO:0000313" key="3">
    <source>
        <dbReference type="Proteomes" id="UP001498469"/>
    </source>
</evidence>
<name>A0ABU7UHP6_9CLOT</name>
<accession>A0ABU7UHP6</accession>
<feature type="domain" description="HTH cro/C1-type" evidence="1">
    <location>
        <begin position="7"/>
        <end position="62"/>
    </location>
</feature>
<dbReference type="InterPro" id="IPR001387">
    <property type="entry name" value="Cro/C1-type_HTH"/>
</dbReference>
<dbReference type="Proteomes" id="UP001498469">
    <property type="component" value="Unassembled WGS sequence"/>
</dbReference>
<sequence>MGVKNKLKEIRMREYMMNQTEFSKVLGYDLKTVSNWEREVSTPTLERAIGVSNKLNRKVNDIWYLE</sequence>
<protein>
    <submittedName>
        <fullName evidence="2">Helix-turn-helix domain-containing protein</fullName>
    </submittedName>
</protein>
<proteinExistence type="predicted"/>
<organism evidence="2 3">
    <name type="scientific">Clostridium frigoriphilum</name>
    <dbReference type="NCBI Taxonomy" id="443253"/>
    <lineage>
        <taxon>Bacteria</taxon>
        <taxon>Bacillati</taxon>
        <taxon>Bacillota</taxon>
        <taxon>Clostridia</taxon>
        <taxon>Eubacteriales</taxon>
        <taxon>Clostridiaceae</taxon>
        <taxon>Clostridium</taxon>
    </lineage>
</organism>
<evidence type="ECO:0000259" key="1">
    <source>
        <dbReference type="PROSITE" id="PS50943"/>
    </source>
</evidence>
<evidence type="ECO:0000313" key="2">
    <source>
        <dbReference type="EMBL" id="MEF2110923.1"/>
    </source>
</evidence>
<gene>
    <name evidence="2" type="ORF">SJI18_01215</name>
</gene>
<dbReference type="SMART" id="SM00530">
    <property type="entry name" value="HTH_XRE"/>
    <property type="match status" value="1"/>
</dbReference>
<dbReference type="PROSITE" id="PS50943">
    <property type="entry name" value="HTH_CROC1"/>
    <property type="match status" value="1"/>
</dbReference>
<keyword evidence="3" id="KW-1185">Reference proteome</keyword>
<dbReference type="CDD" id="cd00093">
    <property type="entry name" value="HTH_XRE"/>
    <property type="match status" value="1"/>
</dbReference>